<dbReference type="EMBL" id="PCSW01000107">
    <property type="protein sequence ID" value="PIP57351.1"/>
    <property type="molecule type" value="Genomic_DNA"/>
</dbReference>
<protein>
    <submittedName>
        <fullName evidence="1">Uncharacterized protein</fullName>
    </submittedName>
</protein>
<gene>
    <name evidence="1" type="ORF">COX03_03575</name>
</gene>
<sequence>MFFLWNGCHVKSNFNPNPLSLARSKFEKVLQFPLCTKETVVKNQAAKVIAVRILAINGSCPNRAKDGNCRIHKNREHAAKNFKFGSKDCNAIRKDHGLGPIYLEPVE</sequence>
<comment type="caution">
    <text evidence="1">The sequence shown here is derived from an EMBL/GenBank/DDBJ whole genome shotgun (WGS) entry which is preliminary data.</text>
</comment>
<dbReference type="Proteomes" id="UP000229847">
    <property type="component" value="Unassembled WGS sequence"/>
</dbReference>
<evidence type="ECO:0000313" key="1">
    <source>
        <dbReference type="EMBL" id="PIP57351.1"/>
    </source>
</evidence>
<organism evidence="1 2">
    <name type="scientific">Candidatus Woesebacteria bacterium CG22_combo_CG10-13_8_21_14_all_39_10</name>
    <dbReference type="NCBI Taxonomy" id="1975059"/>
    <lineage>
        <taxon>Bacteria</taxon>
        <taxon>Candidatus Woeseibacteriota</taxon>
    </lineage>
</organism>
<dbReference type="AlphaFoldDB" id="A0A2H0BI78"/>
<proteinExistence type="predicted"/>
<evidence type="ECO:0000313" key="2">
    <source>
        <dbReference type="Proteomes" id="UP000229847"/>
    </source>
</evidence>
<accession>A0A2H0BI78</accession>
<reference evidence="1 2" key="1">
    <citation type="submission" date="2017-09" db="EMBL/GenBank/DDBJ databases">
        <title>Depth-based differentiation of microbial function through sediment-hosted aquifers and enrichment of novel symbionts in the deep terrestrial subsurface.</title>
        <authorList>
            <person name="Probst A.J."/>
            <person name="Ladd B."/>
            <person name="Jarett J.K."/>
            <person name="Geller-Mcgrath D.E."/>
            <person name="Sieber C.M."/>
            <person name="Emerson J.B."/>
            <person name="Anantharaman K."/>
            <person name="Thomas B.C."/>
            <person name="Malmstrom R."/>
            <person name="Stieglmeier M."/>
            <person name="Klingl A."/>
            <person name="Woyke T."/>
            <person name="Ryan C.M."/>
            <person name="Banfield J.F."/>
        </authorList>
    </citation>
    <scope>NUCLEOTIDE SEQUENCE [LARGE SCALE GENOMIC DNA]</scope>
    <source>
        <strain evidence="1">CG22_combo_CG10-13_8_21_14_all_39_10</strain>
    </source>
</reference>
<name>A0A2H0BI78_9BACT</name>